<proteinExistence type="predicted"/>
<dbReference type="STRING" id="1435377.SUSAZ_09835"/>
<dbReference type="Pfam" id="PF00753">
    <property type="entry name" value="Lactamase_B"/>
    <property type="match status" value="1"/>
</dbReference>
<dbReference type="Proteomes" id="UP000060043">
    <property type="component" value="Chromosome"/>
</dbReference>
<organism evidence="3 4">
    <name type="scientific">Sulfolobus acidocaldarius</name>
    <dbReference type="NCBI Taxonomy" id="2285"/>
    <lineage>
        <taxon>Archaea</taxon>
        <taxon>Thermoproteota</taxon>
        <taxon>Thermoprotei</taxon>
        <taxon>Sulfolobales</taxon>
        <taxon>Sulfolobaceae</taxon>
        <taxon>Sulfolobus</taxon>
    </lineage>
</organism>
<dbReference type="SUPFAM" id="SSF56281">
    <property type="entry name" value="Metallo-hydrolase/oxidoreductase"/>
    <property type="match status" value="1"/>
</dbReference>
<dbReference type="SMART" id="SM00849">
    <property type="entry name" value="Lactamase_B"/>
    <property type="match status" value="1"/>
</dbReference>
<feature type="domain" description="Metallo-beta-lactamase" evidence="1">
    <location>
        <begin position="25"/>
        <end position="210"/>
    </location>
</feature>
<dbReference type="Gene3D" id="3.60.15.10">
    <property type="entry name" value="Ribonuclease Z/Hydroxyacylglutathione hydrolase-like"/>
    <property type="match status" value="1"/>
</dbReference>
<dbReference type="InterPro" id="IPR036866">
    <property type="entry name" value="RibonucZ/Hydroxyglut_hydro"/>
</dbReference>
<gene>
    <name evidence="2" type="ORF">ATY89_07335</name>
    <name evidence="3" type="ORF">ATZ20_10355</name>
</gene>
<evidence type="ECO:0000313" key="3">
    <source>
        <dbReference type="EMBL" id="ALU32506.1"/>
    </source>
</evidence>
<dbReference type="PaxDb" id="1435377-SUSAZ_09835"/>
<evidence type="ECO:0000313" key="5">
    <source>
        <dbReference type="Proteomes" id="UP000065473"/>
    </source>
</evidence>
<name>A0A0U3FH13_9CREN</name>
<dbReference type="InterPro" id="IPR050855">
    <property type="entry name" value="NDM-1-like"/>
</dbReference>
<dbReference type="PANTHER" id="PTHR42951:SF18">
    <property type="entry name" value="METALLO-HYDROLASE MJ0296-RELATED"/>
    <property type="match status" value="1"/>
</dbReference>
<dbReference type="AlphaFoldDB" id="A0A0U3FH13"/>
<accession>A0A0U3FH13</accession>
<dbReference type="GO" id="GO:0016787">
    <property type="term" value="F:hydrolase activity"/>
    <property type="evidence" value="ECO:0007669"/>
    <property type="project" value="UniProtKB-KW"/>
</dbReference>
<dbReference type="EMBL" id="CP013694">
    <property type="protein sequence ID" value="ALU29769.1"/>
    <property type="molecule type" value="Genomic_DNA"/>
</dbReference>
<evidence type="ECO:0000259" key="1">
    <source>
        <dbReference type="SMART" id="SM00849"/>
    </source>
</evidence>
<reference evidence="4 5" key="1">
    <citation type="submission" date="2015-12" db="EMBL/GenBank/DDBJ databases">
        <title>A stable core within a dynamic pangenome in Sulfolobus acidocaldarius.</title>
        <authorList>
            <person name="Anderson R."/>
            <person name="Kouris A."/>
            <person name="Seward C."/>
            <person name="Campbell K."/>
            <person name="Whitaker R."/>
        </authorList>
    </citation>
    <scope>NUCLEOTIDE SEQUENCE [LARGE SCALE GENOMIC DNA]</scope>
    <source>
        <strain evidence="2 5">GG12-C01-09</strain>
        <strain evidence="3 4">NG05B_CO5_07</strain>
    </source>
</reference>
<dbReference type="CDD" id="cd16282">
    <property type="entry name" value="metallo-hydrolase-like_MBL-fold"/>
    <property type="match status" value="1"/>
</dbReference>
<dbReference type="Proteomes" id="UP000065473">
    <property type="component" value="Chromosome"/>
</dbReference>
<protein>
    <submittedName>
        <fullName evidence="3">MBL fold metallo-hydrolase</fullName>
    </submittedName>
</protein>
<dbReference type="EMBL" id="CP013695">
    <property type="protein sequence ID" value="ALU32506.1"/>
    <property type="molecule type" value="Genomic_DNA"/>
</dbReference>
<evidence type="ECO:0000313" key="4">
    <source>
        <dbReference type="Proteomes" id="UP000060043"/>
    </source>
</evidence>
<evidence type="ECO:0000313" key="2">
    <source>
        <dbReference type="EMBL" id="ALU29769.1"/>
    </source>
</evidence>
<dbReference type="OMA" id="INTHVHP"/>
<dbReference type="InterPro" id="IPR001279">
    <property type="entry name" value="Metallo-B-lactamas"/>
</dbReference>
<dbReference type="PANTHER" id="PTHR42951">
    <property type="entry name" value="METALLO-BETA-LACTAMASE DOMAIN-CONTAINING"/>
    <property type="match status" value="1"/>
</dbReference>
<keyword evidence="3" id="KW-0378">Hydrolase</keyword>
<sequence length="305" mass="34968">MIEYKLERVSDNAYAFIQGNGDWFLSNTGFIVGKDFVVVIDSLTSEKPTKVFKEEMRKIIGDKPVKYLINTHEHGDHIWTNHLFNATTISHKNCRRTTIEGMKSGVNPYEHIFKEVDFTGWKYTPQDVTVESEMSLWVDKDKEIKIIHPGFAHTRSDLFIYFPDEKVVFTGDLLFSPPCTPFALMGYLQGYIKTLEDLASLDADVYIPGHGGIAYDRKPLYEARDYLIFVRDEARKLMKRGIEDPVVASKEVSLGKYDSWLSKERIVGNMARAYSELKGGLPASPLKDMERIIMEMMKLRQGKTS</sequence>